<dbReference type="RefSeq" id="WP_159441026.1">
    <property type="nucleotide sequence ID" value="NZ_FQUQ01000001.1"/>
</dbReference>
<dbReference type="EMBL" id="FQUQ01000001">
    <property type="protein sequence ID" value="SHE42519.1"/>
    <property type="molecule type" value="Genomic_DNA"/>
</dbReference>
<reference evidence="2" key="1">
    <citation type="submission" date="2016-11" db="EMBL/GenBank/DDBJ databases">
        <authorList>
            <person name="Varghese N."/>
            <person name="Submissions S."/>
        </authorList>
    </citation>
    <scope>NUCLEOTIDE SEQUENCE [LARGE SCALE GENOMIC DNA]</scope>
    <source>
        <strain evidence="2">DSM 16990</strain>
    </source>
</reference>
<dbReference type="OrthoDB" id="2505409at2"/>
<accession>A0A1M4TD93</accession>
<organism evidence="1 2">
    <name type="scientific">Pedobacter caeni</name>
    <dbReference type="NCBI Taxonomy" id="288992"/>
    <lineage>
        <taxon>Bacteria</taxon>
        <taxon>Pseudomonadati</taxon>
        <taxon>Bacteroidota</taxon>
        <taxon>Sphingobacteriia</taxon>
        <taxon>Sphingobacteriales</taxon>
        <taxon>Sphingobacteriaceae</taxon>
        <taxon>Pedobacter</taxon>
    </lineage>
</organism>
<dbReference type="AlphaFoldDB" id="A0A1M4TD93"/>
<proteinExistence type="predicted"/>
<evidence type="ECO:0000313" key="1">
    <source>
        <dbReference type="EMBL" id="SHE42519.1"/>
    </source>
</evidence>
<dbReference type="STRING" id="288992.SAMN04488522_101162"/>
<dbReference type="PIRSF" id="PIRSF021505">
    <property type="entry name" value="O_gly_hdrol"/>
    <property type="match status" value="1"/>
</dbReference>
<dbReference type="InterPro" id="IPR053169">
    <property type="entry name" value="MUG_Protein"/>
</dbReference>
<name>A0A1M4TD93_9SPHI</name>
<evidence type="ECO:0000313" key="2">
    <source>
        <dbReference type="Proteomes" id="UP000184287"/>
    </source>
</evidence>
<dbReference type="InterPro" id="IPR008928">
    <property type="entry name" value="6-hairpin_glycosidase_sf"/>
</dbReference>
<dbReference type="GO" id="GO:0005975">
    <property type="term" value="P:carbohydrate metabolic process"/>
    <property type="evidence" value="ECO:0007669"/>
    <property type="project" value="InterPro"/>
</dbReference>
<dbReference type="InterPro" id="IPR014512">
    <property type="entry name" value="O_gly_hydro"/>
</dbReference>
<protein>
    <submittedName>
        <fullName evidence="1">Predicted alpha-1,6-mannanase, GH76 family</fullName>
    </submittedName>
</protein>
<dbReference type="PANTHER" id="PTHR47791">
    <property type="entry name" value="MEIOTICALLY UP-REGULATED GENE 191 PROTEIN"/>
    <property type="match status" value="1"/>
</dbReference>
<dbReference type="Gene3D" id="1.50.10.20">
    <property type="match status" value="1"/>
</dbReference>
<dbReference type="Proteomes" id="UP000184287">
    <property type="component" value="Unassembled WGS sequence"/>
</dbReference>
<keyword evidence="2" id="KW-1185">Reference proteome</keyword>
<dbReference type="PANTHER" id="PTHR47791:SF3">
    <property type="entry name" value="MEIOTICALLY UP-REGULATED GENE 191 PROTEIN"/>
    <property type="match status" value="1"/>
</dbReference>
<dbReference type="InterPro" id="IPR005198">
    <property type="entry name" value="Glyco_hydro_76"/>
</dbReference>
<dbReference type="Pfam" id="PF03663">
    <property type="entry name" value="Glyco_hydro_76"/>
    <property type="match status" value="1"/>
</dbReference>
<sequence>MRKLIKLIMVAGTFAGSILLNSCEKEVFPLYNDEIVVTNYNYNGLADSLQRQLYGTYLSSNGNYFVQDNQGNTTFHYWPNAHVLDVMADAFGRTKDQVYVSRMKALLNGIKLQNGNAFPNDFYDDMGWLALSGLRAYDATKDEAYVQATNILWADMKKGITDVQGGGMGWSKGKPNFKNTPANGPAIILAARLYRLQNKPEDLQTAKTLYAWLKSTLVEPATFTVWDGINYDGTGVISKNKYTYNVGLFLGAGLELYKTTKEKAYLDDAVKTAIAGINDLELAPGGLMKDEGQGDGGLFKGVWVRYLSLLISEPDVPATDKDKLIKFLKYNAQTLYKQGISRPGLSISPAWNKAPQSKTDLTTQLSGMMLIEAAAQLSTAGILK</sequence>
<gene>
    <name evidence="1" type="ORF">SAMN04488522_101162</name>
</gene>
<dbReference type="SUPFAM" id="SSF48208">
    <property type="entry name" value="Six-hairpin glycosidases"/>
    <property type="match status" value="1"/>
</dbReference>